<dbReference type="Gene3D" id="3.40.1360.10">
    <property type="match status" value="1"/>
</dbReference>
<comment type="caution">
    <text evidence="1">The sequence shown here is derived from an EMBL/GenBank/DDBJ whole genome shotgun (WGS) entry which is preliminary data.</text>
</comment>
<dbReference type="RefSeq" id="WP_185620064.1">
    <property type="nucleotide sequence ID" value="NZ_JAARMV010000008.1"/>
</dbReference>
<accession>A0A7X1DSL4</accession>
<dbReference type="CDD" id="cd01029">
    <property type="entry name" value="TOPRIM_primases"/>
    <property type="match status" value="1"/>
</dbReference>
<organism evidence="1 2">
    <name type="scientific">Listeria booriae</name>
    <dbReference type="NCBI Taxonomy" id="1552123"/>
    <lineage>
        <taxon>Bacteria</taxon>
        <taxon>Bacillati</taxon>
        <taxon>Bacillota</taxon>
        <taxon>Bacilli</taxon>
        <taxon>Bacillales</taxon>
        <taxon>Listeriaceae</taxon>
        <taxon>Listeria</taxon>
    </lineage>
</organism>
<dbReference type="InterPro" id="IPR034154">
    <property type="entry name" value="TOPRIM_DnaG/twinkle"/>
</dbReference>
<sequence>MSKNIQEYTDPDAMLTELNARSHGKYFLCTCPQCQQQEAYMYKTNMNVIFCNRQNECGETTRVLYTEKESTEALKENYGKKSTSKKWLSKQEKEELRVLTANMRYFTDELGFFDIDKGKNYRGISRGVYQSHLLITPDLEFGTRLLDAFPGIMRRYGRSEESRQRFENRDVVIPFYDEKGQVDRLLLRSTSPDVVYSKENPKELHCVVQYQKDEVKNYQHNINYSQDSPILITESLLNALSVKELDHDVEFIAATGVNHVRQMQAYIQSNSALFKERGAILAFDPDKAGVKAQEKLHALFEKQEIPFEDFPYPDTERDLNDLLQDDPQIFREIWEKVQNECQERVNEPERVLNLAYDEMASFLMNEYEGNVESFEEAKTAILEEVKEKNKVSLAYTDFSFEGQEEEYDIQVRLDLNSMELIQEVSAQHGNYTIVAKQFESERDLLDSAKNFDFAELTSVSEELLQEKMEEKNRQPIFYNNPSLSQDGR</sequence>
<protein>
    <recommendedName>
        <fullName evidence="3">Toprim domain-containing protein</fullName>
    </recommendedName>
</protein>
<dbReference type="EMBL" id="JAARMV010000008">
    <property type="protein sequence ID" value="MBC2373690.1"/>
    <property type="molecule type" value="Genomic_DNA"/>
</dbReference>
<name>A0A7X1DSL4_9LIST</name>
<gene>
    <name evidence="1" type="ORF">HBP98_16890</name>
</gene>
<evidence type="ECO:0008006" key="3">
    <source>
        <dbReference type="Google" id="ProtNLM"/>
    </source>
</evidence>
<reference evidence="1 2" key="1">
    <citation type="submission" date="2020-03" db="EMBL/GenBank/DDBJ databases">
        <title>Soil Listeria distribution.</title>
        <authorList>
            <person name="Liao J."/>
            <person name="Wiedmann M."/>
        </authorList>
    </citation>
    <scope>NUCLEOTIDE SEQUENCE [LARGE SCALE GENOMIC DNA]</scope>
    <source>
        <strain evidence="1 2">FSL L7-1850</strain>
    </source>
</reference>
<dbReference type="AlphaFoldDB" id="A0A7X1DSL4"/>
<evidence type="ECO:0000313" key="1">
    <source>
        <dbReference type="EMBL" id="MBC2373690.1"/>
    </source>
</evidence>
<evidence type="ECO:0000313" key="2">
    <source>
        <dbReference type="Proteomes" id="UP000546244"/>
    </source>
</evidence>
<proteinExistence type="predicted"/>
<dbReference type="Pfam" id="PF13155">
    <property type="entry name" value="Toprim_2"/>
    <property type="match status" value="1"/>
</dbReference>
<dbReference type="Proteomes" id="UP000546244">
    <property type="component" value="Unassembled WGS sequence"/>
</dbReference>